<feature type="transmembrane region" description="Helical" evidence="5">
    <location>
        <begin position="342"/>
        <end position="366"/>
    </location>
</feature>
<evidence type="ECO:0000256" key="1">
    <source>
        <dbReference type="ARBA" id="ARBA00004141"/>
    </source>
</evidence>
<name>A0A845A2L0_9SPHN</name>
<dbReference type="GO" id="GO:0016020">
    <property type="term" value="C:membrane"/>
    <property type="evidence" value="ECO:0007669"/>
    <property type="project" value="UniProtKB-SubCell"/>
</dbReference>
<feature type="transmembrane region" description="Helical" evidence="5">
    <location>
        <begin position="96"/>
        <end position="115"/>
    </location>
</feature>
<gene>
    <name evidence="7" type="ORF">GRI62_07180</name>
</gene>
<keyword evidence="2 5" id="KW-0812">Transmembrane</keyword>
<dbReference type="AlphaFoldDB" id="A0A845A2L0"/>
<comment type="subcellular location">
    <subcellularLocation>
        <location evidence="1">Membrane</location>
        <topology evidence="1">Multi-pass membrane protein</topology>
    </subcellularLocation>
</comment>
<feature type="transmembrane region" description="Helical" evidence="5">
    <location>
        <begin position="198"/>
        <end position="215"/>
    </location>
</feature>
<sequence length="432" mass="46878">MGGGSRYDIESVGPLRALAAVFLAIGIWFQTPQTFRLVKWPVILLGLLGLWMAIQLVPLPPAWWSGLAGREVIVAVDRTIGLEGAWRPITMSPLHTWNSLGSLVVPLATLLLLSLLDAEGWQKVRRLVFIAGLVSAMLGFAQMMFRGSPGLYLYEITNADSAVGLFSNRNHNALFLNLALLFGVFELERAHEKKARELTLLILAGLVALALAVLLNAARAGLVLLALTALIVMVRLVVRSRAMPARAGASRKTGIAVGLVGLVGAGIVAMLALAGRIPALDRLFAQQLDEDQRADTLPYVIDLARDHFPFGVGFGAFEQAYRAIEPVDLLSPHYLNQAHNDWVQVIIEGGLPGVLIVAAALVLIVLSTVRTWRERRTAKVGGALDTRWLGLFTIVMIILHSAVDYPLRTPSLMMVAAIAIALLVRPGQVFRR</sequence>
<dbReference type="PANTHER" id="PTHR37422">
    <property type="entry name" value="TEICHURONIC ACID BIOSYNTHESIS PROTEIN TUAE"/>
    <property type="match status" value="1"/>
</dbReference>
<evidence type="ECO:0000313" key="8">
    <source>
        <dbReference type="Proteomes" id="UP000460626"/>
    </source>
</evidence>
<feature type="domain" description="O-antigen ligase-related" evidence="6">
    <location>
        <begin position="205"/>
        <end position="357"/>
    </location>
</feature>
<dbReference type="EMBL" id="WTYH01000001">
    <property type="protein sequence ID" value="MXO93386.1"/>
    <property type="molecule type" value="Genomic_DNA"/>
</dbReference>
<evidence type="ECO:0000313" key="7">
    <source>
        <dbReference type="EMBL" id="MXO93386.1"/>
    </source>
</evidence>
<evidence type="ECO:0000256" key="2">
    <source>
        <dbReference type="ARBA" id="ARBA00022692"/>
    </source>
</evidence>
<feature type="transmembrane region" description="Helical" evidence="5">
    <location>
        <begin position="173"/>
        <end position="191"/>
    </location>
</feature>
<keyword evidence="3 5" id="KW-1133">Transmembrane helix</keyword>
<feature type="transmembrane region" description="Helical" evidence="5">
    <location>
        <begin position="409"/>
        <end position="427"/>
    </location>
</feature>
<evidence type="ECO:0000256" key="3">
    <source>
        <dbReference type="ARBA" id="ARBA00022989"/>
    </source>
</evidence>
<evidence type="ECO:0000259" key="6">
    <source>
        <dbReference type="Pfam" id="PF04932"/>
    </source>
</evidence>
<protein>
    <recommendedName>
        <fullName evidence="6">O-antigen ligase-related domain-containing protein</fullName>
    </recommendedName>
</protein>
<organism evidence="7 8">
    <name type="scientific">Aurantiacibacter arachoides</name>
    <dbReference type="NCBI Taxonomy" id="1850444"/>
    <lineage>
        <taxon>Bacteria</taxon>
        <taxon>Pseudomonadati</taxon>
        <taxon>Pseudomonadota</taxon>
        <taxon>Alphaproteobacteria</taxon>
        <taxon>Sphingomonadales</taxon>
        <taxon>Erythrobacteraceae</taxon>
        <taxon>Aurantiacibacter</taxon>
    </lineage>
</organism>
<feature type="transmembrane region" description="Helical" evidence="5">
    <location>
        <begin position="254"/>
        <end position="274"/>
    </location>
</feature>
<accession>A0A845A2L0</accession>
<dbReference type="InterPro" id="IPR007016">
    <property type="entry name" value="O-antigen_ligase-rel_domated"/>
</dbReference>
<proteinExistence type="predicted"/>
<dbReference type="Pfam" id="PF04932">
    <property type="entry name" value="Wzy_C"/>
    <property type="match status" value="1"/>
</dbReference>
<feature type="transmembrane region" description="Helical" evidence="5">
    <location>
        <begin position="37"/>
        <end position="57"/>
    </location>
</feature>
<evidence type="ECO:0000256" key="5">
    <source>
        <dbReference type="SAM" id="Phobius"/>
    </source>
</evidence>
<keyword evidence="4 5" id="KW-0472">Membrane</keyword>
<dbReference type="Proteomes" id="UP000460626">
    <property type="component" value="Unassembled WGS sequence"/>
</dbReference>
<comment type="caution">
    <text evidence="7">The sequence shown here is derived from an EMBL/GenBank/DDBJ whole genome shotgun (WGS) entry which is preliminary data.</text>
</comment>
<reference evidence="7 8" key="1">
    <citation type="submission" date="2019-12" db="EMBL/GenBank/DDBJ databases">
        <title>Genomic-based taxomic classification of the family Erythrobacteraceae.</title>
        <authorList>
            <person name="Xu L."/>
        </authorList>
    </citation>
    <scope>NUCLEOTIDE SEQUENCE [LARGE SCALE GENOMIC DNA]</scope>
    <source>
        <strain evidence="7 8">RC4-10-4</strain>
    </source>
</reference>
<dbReference type="PANTHER" id="PTHR37422:SF13">
    <property type="entry name" value="LIPOPOLYSACCHARIDE BIOSYNTHESIS PROTEIN PA4999-RELATED"/>
    <property type="match status" value="1"/>
</dbReference>
<feature type="transmembrane region" description="Helical" evidence="5">
    <location>
        <begin position="386"/>
        <end position="403"/>
    </location>
</feature>
<keyword evidence="8" id="KW-1185">Reference proteome</keyword>
<feature type="transmembrane region" description="Helical" evidence="5">
    <location>
        <begin position="127"/>
        <end position="145"/>
    </location>
</feature>
<dbReference type="InterPro" id="IPR051533">
    <property type="entry name" value="WaaL-like"/>
</dbReference>
<evidence type="ECO:0000256" key="4">
    <source>
        <dbReference type="ARBA" id="ARBA00023136"/>
    </source>
</evidence>
<feature type="transmembrane region" description="Helical" evidence="5">
    <location>
        <begin position="12"/>
        <end position="30"/>
    </location>
</feature>
<feature type="transmembrane region" description="Helical" evidence="5">
    <location>
        <begin position="221"/>
        <end position="238"/>
    </location>
</feature>